<reference evidence="1 2" key="1">
    <citation type="submission" date="2023-11" db="EMBL/GenBank/DDBJ databases">
        <title>Halocaridina rubra genome assembly.</title>
        <authorList>
            <person name="Smith C."/>
        </authorList>
    </citation>
    <scope>NUCLEOTIDE SEQUENCE [LARGE SCALE GENOMIC DNA]</scope>
    <source>
        <strain evidence="1">EP-1</strain>
        <tissue evidence="1">Whole</tissue>
    </source>
</reference>
<dbReference type="InterPro" id="IPR031620">
    <property type="entry name" value="DCAF17"/>
</dbReference>
<name>A0AAN8W8J5_HALRR</name>
<dbReference type="AlphaFoldDB" id="A0AAN8W8J5"/>
<evidence type="ECO:0000313" key="2">
    <source>
        <dbReference type="Proteomes" id="UP001381693"/>
    </source>
</evidence>
<proteinExistence type="predicted"/>
<evidence type="ECO:0000313" key="1">
    <source>
        <dbReference type="EMBL" id="KAK7001727.1"/>
    </source>
</evidence>
<organism evidence="1 2">
    <name type="scientific">Halocaridina rubra</name>
    <name type="common">Hawaiian red shrimp</name>
    <dbReference type="NCBI Taxonomy" id="373956"/>
    <lineage>
        <taxon>Eukaryota</taxon>
        <taxon>Metazoa</taxon>
        <taxon>Ecdysozoa</taxon>
        <taxon>Arthropoda</taxon>
        <taxon>Crustacea</taxon>
        <taxon>Multicrustacea</taxon>
        <taxon>Malacostraca</taxon>
        <taxon>Eumalacostraca</taxon>
        <taxon>Eucarida</taxon>
        <taxon>Decapoda</taxon>
        <taxon>Pleocyemata</taxon>
        <taxon>Caridea</taxon>
        <taxon>Atyoidea</taxon>
        <taxon>Atyidae</taxon>
        <taxon>Halocaridina</taxon>
    </lineage>
</organism>
<gene>
    <name evidence="1" type="ORF">SK128_023933</name>
</gene>
<feature type="non-terminal residue" evidence="1">
    <location>
        <position position="1"/>
    </location>
</feature>
<sequence length="101" mass="11790">YRPVVCALRKGNVLTRHDLYTGEFYNQIYLGTVQSQSLSSNFMQDMLVVKSAKLKYEYRQECLFHFDVFQMHPFVRLASFNIDGRVFPGKSIVTKFLALVQ</sequence>
<dbReference type="Pfam" id="PF15802">
    <property type="entry name" value="DCAF17"/>
    <property type="match status" value="1"/>
</dbReference>
<protein>
    <submittedName>
        <fullName evidence="1">Uncharacterized protein</fullName>
    </submittedName>
</protein>
<dbReference type="GO" id="GO:0016567">
    <property type="term" value="P:protein ubiquitination"/>
    <property type="evidence" value="ECO:0007669"/>
    <property type="project" value="InterPro"/>
</dbReference>
<dbReference type="Proteomes" id="UP001381693">
    <property type="component" value="Unassembled WGS sequence"/>
</dbReference>
<dbReference type="EMBL" id="JAXCGZ010023915">
    <property type="protein sequence ID" value="KAK7001727.1"/>
    <property type="molecule type" value="Genomic_DNA"/>
</dbReference>
<accession>A0AAN8W8J5</accession>
<comment type="caution">
    <text evidence="1">The sequence shown here is derived from an EMBL/GenBank/DDBJ whole genome shotgun (WGS) entry which is preliminary data.</text>
</comment>
<keyword evidence="2" id="KW-1185">Reference proteome</keyword>